<protein>
    <recommendedName>
        <fullName evidence="4">HTH gntR-type domain-containing protein</fullName>
    </recommendedName>
</protein>
<dbReference type="SUPFAM" id="SSF64288">
    <property type="entry name" value="Chorismate lyase-like"/>
    <property type="match status" value="1"/>
</dbReference>
<dbReference type="GO" id="GO:0045892">
    <property type="term" value="P:negative regulation of DNA-templated transcription"/>
    <property type="evidence" value="ECO:0007669"/>
    <property type="project" value="TreeGrafter"/>
</dbReference>
<dbReference type="PANTHER" id="PTHR44846:SF1">
    <property type="entry name" value="MANNOSYL-D-GLYCERATE TRANSPORT_METABOLISM SYSTEM REPRESSOR MNGR-RELATED"/>
    <property type="match status" value="1"/>
</dbReference>
<organism evidence="5">
    <name type="scientific">marine metagenome</name>
    <dbReference type="NCBI Taxonomy" id="408172"/>
    <lineage>
        <taxon>unclassified sequences</taxon>
        <taxon>metagenomes</taxon>
        <taxon>ecological metagenomes</taxon>
    </lineage>
</organism>
<dbReference type="GO" id="GO:0003700">
    <property type="term" value="F:DNA-binding transcription factor activity"/>
    <property type="evidence" value="ECO:0007669"/>
    <property type="project" value="InterPro"/>
</dbReference>
<dbReference type="SUPFAM" id="SSF46785">
    <property type="entry name" value="Winged helix' DNA-binding domain"/>
    <property type="match status" value="1"/>
</dbReference>
<dbReference type="EMBL" id="UINC01007804">
    <property type="protein sequence ID" value="SVA35161.1"/>
    <property type="molecule type" value="Genomic_DNA"/>
</dbReference>
<dbReference type="Pfam" id="PF07702">
    <property type="entry name" value="UTRA"/>
    <property type="match status" value="1"/>
</dbReference>
<evidence type="ECO:0000259" key="4">
    <source>
        <dbReference type="PROSITE" id="PS50949"/>
    </source>
</evidence>
<dbReference type="AlphaFoldDB" id="A0A381V597"/>
<keyword evidence="1" id="KW-0805">Transcription regulation</keyword>
<proteinExistence type="predicted"/>
<evidence type="ECO:0000256" key="1">
    <source>
        <dbReference type="ARBA" id="ARBA00023015"/>
    </source>
</evidence>
<keyword evidence="2" id="KW-0238">DNA-binding</keyword>
<evidence type="ECO:0000256" key="2">
    <source>
        <dbReference type="ARBA" id="ARBA00023125"/>
    </source>
</evidence>
<dbReference type="PROSITE" id="PS50949">
    <property type="entry name" value="HTH_GNTR"/>
    <property type="match status" value="1"/>
</dbReference>
<dbReference type="InterPro" id="IPR036388">
    <property type="entry name" value="WH-like_DNA-bd_sf"/>
</dbReference>
<feature type="domain" description="HTH gntR-type" evidence="4">
    <location>
        <begin position="16"/>
        <end position="84"/>
    </location>
</feature>
<sequence length="256" mass="29753">MSITDLKFDIGRNSQTPMWLQIRDELYNCLHKEILRPGQLIPNEKTLVELFNVSIGTIRKAIGALENEGILIRKQGLGTFVFEHDANSFQFKYFHFALRNTKETVIPNVELISFERKKATKSEIEILNLPADNKNVFHIYNKLGFNNKFYIVDKIVISVAKFLSLTEEMYVNRNNTIYNLYQNKFNIFITDCSEKIRTVAASEETAKILDIDINTPLLRIDRIGYTYHNEIVEIRTSYVHTSDIDYVRPQFSALGE</sequence>
<dbReference type="Pfam" id="PF00392">
    <property type="entry name" value="GntR"/>
    <property type="match status" value="1"/>
</dbReference>
<dbReference type="InterPro" id="IPR050679">
    <property type="entry name" value="Bact_HTH_transcr_reg"/>
</dbReference>
<dbReference type="Gene3D" id="1.10.10.10">
    <property type="entry name" value="Winged helix-like DNA-binding domain superfamily/Winged helix DNA-binding domain"/>
    <property type="match status" value="1"/>
</dbReference>
<dbReference type="SMART" id="SM00345">
    <property type="entry name" value="HTH_GNTR"/>
    <property type="match status" value="1"/>
</dbReference>
<reference evidence="5" key="1">
    <citation type="submission" date="2018-05" db="EMBL/GenBank/DDBJ databases">
        <authorList>
            <person name="Lanie J.A."/>
            <person name="Ng W.-L."/>
            <person name="Kazmierczak K.M."/>
            <person name="Andrzejewski T.M."/>
            <person name="Davidsen T.M."/>
            <person name="Wayne K.J."/>
            <person name="Tettelin H."/>
            <person name="Glass J.I."/>
            <person name="Rusch D."/>
            <person name="Podicherti R."/>
            <person name="Tsui H.-C.T."/>
            <person name="Winkler M.E."/>
        </authorList>
    </citation>
    <scope>NUCLEOTIDE SEQUENCE</scope>
</reference>
<dbReference type="Gene3D" id="3.40.1410.10">
    <property type="entry name" value="Chorismate lyase-like"/>
    <property type="match status" value="1"/>
</dbReference>
<dbReference type="InterPro" id="IPR036390">
    <property type="entry name" value="WH_DNA-bd_sf"/>
</dbReference>
<gene>
    <name evidence="5" type="ORF">METZ01_LOCUS88015</name>
</gene>
<dbReference type="GO" id="GO:0003677">
    <property type="term" value="F:DNA binding"/>
    <property type="evidence" value="ECO:0007669"/>
    <property type="project" value="UniProtKB-KW"/>
</dbReference>
<dbReference type="PANTHER" id="PTHR44846">
    <property type="entry name" value="MANNOSYL-D-GLYCERATE TRANSPORT/METABOLISM SYSTEM REPRESSOR MNGR-RELATED"/>
    <property type="match status" value="1"/>
</dbReference>
<dbReference type="InterPro" id="IPR028978">
    <property type="entry name" value="Chorismate_lyase_/UTRA_dom_sf"/>
</dbReference>
<evidence type="ECO:0000256" key="3">
    <source>
        <dbReference type="ARBA" id="ARBA00023163"/>
    </source>
</evidence>
<name>A0A381V597_9ZZZZ</name>
<dbReference type="InterPro" id="IPR000524">
    <property type="entry name" value="Tscrpt_reg_HTH_GntR"/>
</dbReference>
<dbReference type="InterPro" id="IPR011663">
    <property type="entry name" value="UTRA"/>
</dbReference>
<accession>A0A381V597</accession>
<dbReference type="SMART" id="SM00866">
    <property type="entry name" value="UTRA"/>
    <property type="match status" value="1"/>
</dbReference>
<keyword evidence="3" id="KW-0804">Transcription</keyword>
<dbReference type="CDD" id="cd07377">
    <property type="entry name" value="WHTH_GntR"/>
    <property type="match status" value="1"/>
</dbReference>
<evidence type="ECO:0000313" key="5">
    <source>
        <dbReference type="EMBL" id="SVA35161.1"/>
    </source>
</evidence>